<dbReference type="Proteomes" id="UP001597023">
    <property type="component" value="Unassembled WGS sequence"/>
</dbReference>
<dbReference type="EMBL" id="JBHTEB010000001">
    <property type="protein sequence ID" value="MFD0317097.1"/>
    <property type="molecule type" value="Genomic_DNA"/>
</dbReference>
<organism evidence="2 3">
    <name type="scientific">Streptomyces flavalbus</name>
    <dbReference type="NCBI Taxonomy" id="2665155"/>
    <lineage>
        <taxon>Bacteria</taxon>
        <taxon>Bacillati</taxon>
        <taxon>Actinomycetota</taxon>
        <taxon>Actinomycetes</taxon>
        <taxon>Kitasatosporales</taxon>
        <taxon>Streptomycetaceae</taxon>
        <taxon>Streptomyces</taxon>
    </lineage>
</organism>
<keyword evidence="1" id="KW-0812">Transmembrane</keyword>
<evidence type="ECO:0000313" key="2">
    <source>
        <dbReference type="EMBL" id="MFD0317097.1"/>
    </source>
</evidence>
<keyword evidence="1" id="KW-0472">Membrane</keyword>
<evidence type="ECO:0000256" key="1">
    <source>
        <dbReference type="SAM" id="Phobius"/>
    </source>
</evidence>
<reference evidence="3" key="1">
    <citation type="journal article" date="2019" name="Int. J. Syst. Evol. Microbiol.">
        <title>The Global Catalogue of Microorganisms (GCM) 10K type strain sequencing project: providing services to taxonomists for standard genome sequencing and annotation.</title>
        <authorList>
            <consortium name="The Broad Institute Genomics Platform"/>
            <consortium name="The Broad Institute Genome Sequencing Center for Infectious Disease"/>
            <person name="Wu L."/>
            <person name="Ma J."/>
        </authorList>
    </citation>
    <scope>NUCLEOTIDE SEQUENCE [LARGE SCALE GENOMIC DNA]</scope>
    <source>
        <strain evidence="3">CGMCC 4.7400</strain>
    </source>
</reference>
<comment type="caution">
    <text evidence="2">The sequence shown here is derived from an EMBL/GenBank/DDBJ whole genome shotgun (WGS) entry which is preliminary data.</text>
</comment>
<protein>
    <submittedName>
        <fullName evidence="2">Uncharacterized protein</fullName>
    </submittedName>
</protein>
<keyword evidence="3" id="KW-1185">Reference proteome</keyword>
<keyword evidence="1" id="KW-1133">Transmembrane helix</keyword>
<dbReference type="RefSeq" id="WP_381612120.1">
    <property type="nucleotide sequence ID" value="NZ_JBHTEB010000001.1"/>
</dbReference>
<feature type="transmembrane region" description="Helical" evidence="1">
    <location>
        <begin position="66"/>
        <end position="85"/>
    </location>
</feature>
<name>A0ABW2WEW4_9ACTN</name>
<evidence type="ECO:0000313" key="3">
    <source>
        <dbReference type="Proteomes" id="UP001597023"/>
    </source>
</evidence>
<accession>A0ABW2WEW4</accession>
<gene>
    <name evidence="2" type="ORF">ACFQZ6_23335</name>
</gene>
<feature type="transmembrane region" description="Helical" evidence="1">
    <location>
        <begin position="21"/>
        <end position="40"/>
    </location>
</feature>
<proteinExistence type="predicted"/>
<sequence length="493" mass="50624">MTPSLIRGRTRRGKGQIAARIAQGVLGGGIAVLWLCLVLPRVTPRADGPVAGAVAREEGGTYTADLVLPLVAAVAVLALAAYGYLRRNRRAVTRTTPAGTGAVAGGAPLTDLDARACAALVEADDALRARRAELGFAAARLDPADLEPYERAVRAAGTELRAAFAIRQRYDGGVPGDEMARRQALAGIVGRCAEARRRLDAEEAGLARLRGLDRAPGAALEVAEGRFRELAGRTTGLAATLDALRERFAPGASASVTGFPELAKDRLVSATTRLNEARQSTDLGQSDRAAGHLRAAEDAIAGAAVLVAGVDRLAGELTAAAALLPATLTGAEAELAGARERAAGGGAGGVGGEAGAGSRAVPVADVPVAELRARVRQADVVLGGVREELTAGRAYDPVELLRRTVRAVLPVADGRAGVLGAAALLLARHATAAADDFVATHRGVVAAEARTRLAEARRLLAPGPETDLLAADDLARQARHLAEQDVRLHGTRG</sequence>